<sequence>MNIIGQVIGYIHDPNEVTYVALGIEERVSEIDFMKEV</sequence>
<reference evidence="2" key="1">
    <citation type="submission" date="2009-12" db="EMBL/GenBank/DDBJ databases">
        <title>Sequence of Clostridiales genomosp. BVAB3 str. UPII9-5.</title>
        <authorList>
            <person name="Madupu R."/>
            <person name="Durkin A.S."/>
            <person name="Torralba M."/>
            <person name="Methe B."/>
            <person name="Sutton G.G."/>
            <person name="Strausberg R.L."/>
            <person name="Nelson K.E."/>
        </authorList>
    </citation>
    <scope>NUCLEOTIDE SEQUENCE [LARGE SCALE GENOMIC DNA]</scope>
    <source>
        <strain evidence="2">W1219</strain>
    </source>
</reference>
<dbReference type="Proteomes" id="UP000005017">
    <property type="component" value="Unassembled WGS sequence"/>
</dbReference>
<evidence type="ECO:0000313" key="1">
    <source>
        <dbReference type="EMBL" id="EFC05975.1"/>
    </source>
</evidence>
<name>D2MNF3_9FIRM</name>
<organism evidence="1 2">
    <name type="scientific">Bulleidia extructa W1219</name>
    <dbReference type="NCBI Taxonomy" id="679192"/>
    <lineage>
        <taxon>Bacteria</taxon>
        <taxon>Bacillati</taxon>
        <taxon>Bacillota</taxon>
        <taxon>Erysipelotrichia</taxon>
        <taxon>Erysipelotrichales</taxon>
        <taxon>Erysipelotrichaceae</taxon>
        <taxon>Bulleidia</taxon>
    </lineage>
</organism>
<proteinExistence type="predicted"/>
<dbReference type="EMBL" id="ADFR01000003">
    <property type="protein sequence ID" value="EFC05975.1"/>
    <property type="molecule type" value="Genomic_DNA"/>
</dbReference>
<accession>D2MNF3</accession>
<comment type="caution">
    <text evidence="1">The sequence shown here is derived from an EMBL/GenBank/DDBJ whole genome shotgun (WGS) entry which is preliminary data.</text>
</comment>
<protein>
    <submittedName>
        <fullName evidence="1">Uncharacterized protein</fullName>
    </submittedName>
</protein>
<dbReference type="AlphaFoldDB" id="D2MNF3"/>
<evidence type="ECO:0000313" key="2">
    <source>
        <dbReference type="Proteomes" id="UP000005017"/>
    </source>
</evidence>
<keyword evidence="2" id="KW-1185">Reference proteome</keyword>
<gene>
    <name evidence="1" type="ORF">HMPREF9013_0179</name>
</gene>